<dbReference type="CDD" id="cd10433">
    <property type="entry name" value="YccA_like"/>
    <property type="match status" value="1"/>
</dbReference>
<evidence type="ECO:0000313" key="8">
    <source>
        <dbReference type="EMBL" id="ODS24711.1"/>
    </source>
</evidence>
<keyword evidence="3" id="KW-1003">Cell membrane</keyword>
<evidence type="ECO:0000256" key="5">
    <source>
        <dbReference type="ARBA" id="ARBA00022989"/>
    </source>
</evidence>
<organism evidence="8 9">
    <name type="scientific">Candidatus Endobugula sertula</name>
    <name type="common">Bugula neritina bacterial symbiont</name>
    <dbReference type="NCBI Taxonomy" id="62101"/>
    <lineage>
        <taxon>Bacteria</taxon>
        <taxon>Pseudomonadati</taxon>
        <taxon>Pseudomonadota</taxon>
        <taxon>Gammaproteobacteria</taxon>
        <taxon>Cellvibrionales</taxon>
        <taxon>Cellvibrionaceae</taxon>
        <taxon>Candidatus Endobugula</taxon>
    </lineage>
</organism>
<dbReference type="InterPro" id="IPR006213">
    <property type="entry name" value="Bax_inhbtr1_CS"/>
</dbReference>
<dbReference type="PROSITE" id="PS01243">
    <property type="entry name" value="BI1"/>
    <property type="match status" value="1"/>
</dbReference>
<feature type="transmembrane region" description="Helical" evidence="7">
    <location>
        <begin position="52"/>
        <end position="68"/>
    </location>
</feature>
<sequence length="227" mass="23806">MQDITNQHSVASASPLATSKVLRNTYALLAMTLLFSAVTAGISMGLGLGRGTGIIMSIGALLLIWFVLPRTANSSSGIFVVFGFTGLLGASLGPILNHYLALSNGGALIMQALGGTALVFFSLSAYVLTTRKDFSFMGGFLFVGLMVAIFAMLGMLVASLFGVQISGLSLAISAVIVLLMSGFILYDTSRIIHGGETNYLMATVALYLDIYNLFTSLLHLLGALSDD</sequence>
<proteinExistence type="inferred from homology"/>
<reference evidence="8 9" key="1">
    <citation type="journal article" date="2016" name="Appl. Environ. Microbiol.">
        <title>Lack of Overt Genome Reduction in the Bryostatin-Producing Bryozoan Symbiont "Candidatus Endobugula sertula".</title>
        <authorList>
            <person name="Miller I.J."/>
            <person name="Vanee N."/>
            <person name="Fong S.S."/>
            <person name="Lim-Fong G.E."/>
            <person name="Kwan J.C."/>
        </authorList>
    </citation>
    <scope>NUCLEOTIDE SEQUENCE [LARGE SCALE GENOMIC DNA]</scope>
    <source>
        <strain evidence="8">AB1-4</strain>
    </source>
</reference>
<evidence type="ECO:0000256" key="6">
    <source>
        <dbReference type="ARBA" id="ARBA00023136"/>
    </source>
</evidence>
<name>A0A1D2QSZ7_9GAMM</name>
<dbReference type="EMBL" id="MDLC01000005">
    <property type="protein sequence ID" value="ODS24711.1"/>
    <property type="molecule type" value="Genomic_DNA"/>
</dbReference>
<keyword evidence="4 7" id="KW-0812">Transmembrane</keyword>
<dbReference type="GO" id="GO:0005886">
    <property type="term" value="C:plasma membrane"/>
    <property type="evidence" value="ECO:0007669"/>
    <property type="project" value="UniProtKB-SubCell"/>
</dbReference>
<feature type="transmembrane region" description="Helical" evidence="7">
    <location>
        <begin position="167"/>
        <end position="186"/>
    </location>
</feature>
<keyword evidence="6 7" id="KW-0472">Membrane</keyword>
<evidence type="ECO:0000256" key="1">
    <source>
        <dbReference type="ARBA" id="ARBA00004651"/>
    </source>
</evidence>
<evidence type="ECO:0000256" key="7">
    <source>
        <dbReference type="RuleBase" id="RU004379"/>
    </source>
</evidence>
<feature type="transmembrane region" description="Helical" evidence="7">
    <location>
        <begin position="198"/>
        <end position="221"/>
    </location>
</feature>
<protein>
    <submittedName>
        <fullName evidence="8">BAX inhibitor protein</fullName>
    </submittedName>
</protein>
<evidence type="ECO:0000313" key="9">
    <source>
        <dbReference type="Proteomes" id="UP000242502"/>
    </source>
</evidence>
<gene>
    <name evidence="8" type="ORF">AB835_02240</name>
</gene>
<feature type="transmembrane region" description="Helical" evidence="7">
    <location>
        <begin position="140"/>
        <end position="161"/>
    </location>
</feature>
<dbReference type="Pfam" id="PF01027">
    <property type="entry name" value="Bax1-I"/>
    <property type="match status" value="1"/>
</dbReference>
<evidence type="ECO:0000256" key="2">
    <source>
        <dbReference type="ARBA" id="ARBA00010350"/>
    </source>
</evidence>
<accession>A0A1D2QSZ7</accession>
<dbReference type="InterPro" id="IPR006214">
    <property type="entry name" value="Bax_inhibitor_1-related"/>
</dbReference>
<feature type="transmembrane region" description="Helical" evidence="7">
    <location>
        <begin position="108"/>
        <end position="128"/>
    </location>
</feature>
<evidence type="ECO:0000256" key="4">
    <source>
        <dbReference type="ARBA" id="ARBA00022692"/>
    </source>
</evidence>
<dbReference type="Proteomes" id="UP000242502">
    <property type="component" value="Unassembled WGS sequence"/>
</dbReference>
<comment type="caution">
    <text evidence="8">The sequence shown here is derived from an EMBL/GenBank/DDBJ whole genome shotgun (WGS) entry which is preliminary data.</text>
</comment>
<dbReference type="AlphaFoldDB" id="A0A1D2QSZ7"/>
<comment type="subcellular location">
    <subcellularLocation>
        <location evidence="1">Cell membrane</location>
        <topology evidence="1">Multi-pass membrane protein</topology>
    </subcellularLocation>
</comment>
<evidence type="ECO:0000256" key="3">
    <source>
        <dbReference type="ARBA" id="ARBA00022475"/>
    </source>
</evidence>
<dbReference type="PANTHER" id="PTHR23291">
    <property type="entry name" value="BAX INHIBITOR-RELATED"/>
    <property type="match status" value="1"/>
</dbReference>
<comment type="similarity">
    <text evidence="2 7">Belongs to the BI1 family.</text>
</comment>
<dbReference type="STRING" id="62101.AB835_02240"/>
<keyword evidence="5 7" id="KW-1133">Transmembrane helix</keyword>
<feature type="transmembrane region" description="Helical" evidence="7">
    <location>
        <begin position="26"/>
        <end position="46"/>
    </location>
</feature>
<dbReference type="PANTHER" id="PTHR23291:SF115">
    <property type="entry name" value="MODULATOR OF FTSH PROTEASE YCCA"/>
    <property type="match status" value="1"/>
</dbReference>
<feature type="transmembrane region" description="Helical" evidence="7">
    <location>
        <begin position="77"/>
        <end position="96"/>
    </location>
</feature>